<accession>A0A0A8J8M5</accession>
<dbReference type="PANTHER" id="PTHR34817:SF1">
    <property type="entry name" value="NUCLEOTIDYLTRANSFERASE"/>
    <property type="match status" value="1"/>
</dbReference>
<keyword evidence="2" id="KW-1185">Reference proteome</keyword>
<dbReference type="Proteomes" id="UP000202478">
    <property type="component" value="Segment"/>
</dbReference>
<proteinExistence type="predicted"/>
<organism evidence="1 2">
    <name type="scientific">Klebsiella phage K64-1</name>
    <name type="common">Bacteriophage K64-1</name>
    <dbReference type="NCBI Taxonomy" id="1439894"/>
    <lineage>
        <taxon>Viruses</taxon>
        <taxon>Duplodnaviria</taxon>
        <taxon>Heunggongvirae</taxon>
        <taxon>Uroviricota</taxon>
        <taxon>Caudoviricetes</taxon>
        <taxon>Alcyoneusvirus</taxon>
        <taxon>Alcyoneusvirus K641</taxon>
    </lineage>
</organism>
<dbReference type="PANTHER" id="PTHR34817">
    <property type="entry name" value="NUCLEOTIDYLTRANSFERASE"/>
    <property type="match status" value="1"/>
</dbReference>
<reference evidence="1 2" key="1">
    <citation type="journal article" date="2014" name="Antimicrob. Agents Chemother.">
        <title>Identification of capsular types in carbapenem-resistant Klebsiella pneumoniae strains by wzc sequencing and implications in capsule depolymerase treatment.</title>
        <authorList>
            <person name="Pan Y.-J."/>
            <person name="Lin T.-L."/>
            <person name="Lin Y.-T."/>
            <person name="Su P.-A."/>
            <person name="Chen C.-T."/>
            <person name="Hsieh P.-F."/>
            <person name="Hsu C.-R."/>
            <person name="Chen C.-C."/>
            <person name="Hsieh Y.-C."/>
            <person name="Wang J.-T."/>
        </authorList>
    </citation>
    <scope>NUCLEOTIDE SEQUENCE [LARGE SCALE GENOMIC DNA]</scope>
</reference>
<dbReference type="EMBL" id="AB897757">
    <property type="protein sequence ID" value="BAQ02781.1"/>
    <property type="molecule type" value="Genomic_DNA"/>
</dbReference>
<dbReference type="InterPro" id="IPR018775">
    <property type="entry name" value="RlaP"/>
</dbReference>
<evidence type="ECO:0008006" key="3">
    <source>
        <dbReference type="Google" id="ProtNLM"/>
    </source>
</evidence>
<dbReference type="Pfam" id="PF10127">
    <property type="entry name" value="RlaP"/>
    <property type="match status" value="1"/>
</dbReference>
<evidence type="ECO:0000313" key="1">
    <source>
        <dbReference type="EMBL" id="BAQ02781.1"/>
    </source>
</evidence>
<dbReference type="OrthoDB" id="5415at10239"/>
<name>A0A0A8J8M5_BPK64</name>
<organismHost>
    <name type="scientific">Klebsiella</name>
    <dbReference type="NCBI Taxonomy" id="570"/>
</organismHost>
<evidence type="ECO:0000313" key="2">
    <source>
        <dbReference type="Proteomes" id="UP000202478"/>
    </source>
</evidence>
<protein>
    <recommendedName>
        <fullName evidence="3">Nucleotidyltransferase</fullName>
    </recommendedName>
</protein>
<sequence>MGNNNFLEQNIVKHLAGSNAYGTNTPESDVDYRGIFLASKEYIMTPFYNVKEVTDSSEEDTKFYELNQYMKLYLDANPNILESLWVDPSDIVDSTEFYDYLRKHNADLLSSRIAFTYTGYAYNQVTRMKNHHGWMDKERTAENRLNEIISLYPYTITKEWMYDTFPDYLVERVLKDVILSNMNISIDFEKLMRDTSLQLVSIVPLKQYHFVKLVHNYSTEKVLDRDFNLLNYNNGYELIHYGENIFALVKNKNESTINSDGTLRYFNKERSTEELKTYPELIIKFNNKEWTENSDNRKNYHKWKKNRNTKRSIMEMQSGYDRKFAMHTIRLLNTAEEALESGIIHVKRPDAQFLLDIRNGKYTYDEIMEMYNTKQHNIREVLYKKSVLPKKPNIKLATKILLDIREMQFYGKKS</sequence>